<dbReference type="Proteomes" id="UP000681075">
    <property type="component" value="Unassembled WGS sequence"/>
</dbReference>
<accession>A0A8S8XBW3</accession>
<evidence type="ECO:0000313" key="4">
    <source>
        <dbReference type="EMBL" id="GIL38696.1"/>
    </source>
</evidence>
<organism evidence="4 5">
    <name type="scientific">Roseiterribacter gracilis</name>
    <dbReference type="NCBI Taxonomy" id="2812848"/>
    <lineage>
        <taxon>Bacteria</taxon>
        <taxon>Pseudomonadati</taxon>
        <taxon>Pseudomonadota</taxon>
        <taxon>Alphaproteobacteria</taxon>
        <taxon>Rhodospirillales</taxon>
        <taxon>Roseiterribacteraceae</taxon>
        <taxon>Roseiterribacter</taxon>
    </lineage>
</organism>
<dbReference type="AlphaFoldDB" id="A0A8S8XBW3"/>
<evidence type="ECO:0000256" key="1">
    <source>
        <dbReference type="ARBA" id="ARBA00022729"/>
    </source>
</evidence>
<evidence type="ECO:0000313" key="5">
    <source>
        <dbReference type="Proteomes" id="UP000681075"/>
    </source>
</evidence>
<keyword evidence="1 2" id="KW-0732">Signal</keyword>
<dbReference type="Gene3D" id="3.40.50.1980">
    <property type="entry name" value="Nitrogenase molybdenum iron protein domain"/>
    <property type="match status" value="2"/>
</dbReference>
<reference evidence="4" key="1">
    <citation type="submission" date="2021-02" db="EMBL/GenBank/DDBJ databases">
        <title>Genome sequence of Rhodospirillales sp. strain TMPK1 isolated from soil.</title>
        <authorList>
            <person name="Nakai R."/>
            <person name="Kusada H."/>
            <person name="Tamaki H."/>
        </authorList>
    </citation>
    <scope>NUCLEOTIDE SEQUENCE</scope>
    <source>
        <strain evidence="4">TMPK1</strain>
    </source>
</reference>
<evidence type="ECO:0000256" key="2">
    <source>
        <dbReference type="SAM" id="SignalP"/>
    </source>
</evidence>
<feature type="signal peptide" evidence="2">
    <location>
        <begin position="1"/>
        <end position="21"/>
    </location>
</feature>
<gene>
    <name evidence="4" type="ORF">TMPK1_09330</name>
</gene>
<sequence>MRITRRAVLAGLATMPTASLAEPTQRVVSLNPCLDAALVEIADRAQVVAISHYARQTQASILAETAHDIPITYESAEEILALRPDLVLASRHSAPATRNALDRFGIRVETFTVPDTVAQSIAQVERIATLTNNVSRGAALIARIEAALRAAQPSDDARPRALVFQPRGFAAGEGTLVDEMLKRTGFANAAGRYGLKKWGNVPLEALLDDPPDILLSGDVATDRPPWAERIVNHPALRLVANRMRRGVFPERLLYCGGPVLLYTAPILAAARKEWARTA</sequence>
<protein>
    <submittedName>
        <fullName evidence="4">Cobalamin ABC transporter substrate-binding protein</fullName>
    </submittedName>
</protein>
<dbReference type="PROSITE" id="PS50983">
    <property type="entry name" value="FE_B12_PBP"/>
    <property type="match status" value="1"/>
</dbReference>
<dbReference type="InterPro" id="IPR054828">
    <property type="entry name" value="Vit_B12_bind_prot"/>
</dbReference>
<evidence type="ECO:0000259" key="3">
    <source>
        <dbReference type="PROSITE" id="PS50983"/>
    </source>
</evidence>
<dbReference type="EMBL" id="BOPV01000001">
    <property type="protein sequence ID" value="GIL38696.1"/>
    <property type="molecule type" value="Genomic_DNA"/>
</dbReference>
<proteinExistence type="predicted"/>
<dbReference type="PANTHER" id="PTHR30535:SF34">
    <property type="entry name" value="MOLYBDATE-BINDING PROTEIN MOLA"/>
    <property type="match status" value="1"/>
</dbReference>
<dbReference type="InterPro" id="IPR002491">
    <property type="entry name" value="ABC_transptr_periplasmic_BD"/>
</dbReference>
<dbReference type="PANTHER" id="PTHR30535">
    <property type="entry name" value="VITAMIN B12-BINDING PROTEIN"/>
    <property type="match status" value="1"/>
</dbReference>
<feature type="chain" id="PRO_5035775555" evidence="2">
    <location>
        <begin position="22"/>
        <end position="278"/>
    </location>
</feature>
<name>A0A8S8XBW3_9PROT</name>
<feature type="domain" description="Fe/B12 periplasmic-binding" evidence="3">
    <location>
        <begin position="26"/>
        <end position="278"/>
    </location>
</feature>
<dbReference type="InterPro" id="IPR050902">
    <property type="entry name" value="ABC_Transporter_SBP"/>
</dbReference>
<dbReference type="Pfam" id="PF01497">
    <property type="entry name" value="Peripla_BP_2"/>
    <property type="match status" value="1"/>
</dbReference>
<keyword evidence="5" id="KW-1185">Reference proteome</keyword>
<dbReference type="SUPFAM" id="SSF53807">
    <property type="entry name" value="Helical backbone' metal receptor"/>
    <property type="match status" value="1"/>
</dbReference>
<dbReference type="NCBIfam" id="NF038402">
    <property type="entry name" value="TroA_like"/>
    <property type="match status" value="1"/>
</dbReference>
<comment type="caution">
    <text evidence="4">The sequence shown here is derived from an EMBL/GenBank/DDBJ whole genome shotgun (WGS) entry which is preliminary data.</text>
</comment>
<dbReference type="RefSeq" id="WP_420241746.1">
    <property type="nucleotide sequence ID" value="NZ_BOPV01000001.1"/>
</dbReference>